<comment type="cofactor">
    <cofactor evidence="1">
        <name>Mg(2+)</name>
        <dbReference type="ChEBI" id="CHEBI:18420"/>
    </cofactor>
</comment>
<dbReference type="AlphaFoldDB" id="A0A4R1GMA4"/>
<evidence type="ECO:0000256" key="2">
    <source>
        <dbReference type="ARBA" id="ARBA00012528"/>
    </source>
</evidence>
<evidence type="ECO:0000256" key="3">
    <source>
        <dbReference type="ARBA" id="ARBA00034247"/>
    </source>
</evidence>
<dbReference type="GO" id="GO:0043709">
    <property type="term" value="P:cell adhesion involved in single-species biofilm formation"/>
    <property type="evidence" value="ECO:0007669"/>
    <property type="project" value="TreeGrafter"/>
</dbReference>
<dbReference type="Gene3D" id="6.10.340.10">
    <property type="match status" value="1"/>
</dbReference>
<dbReference type="EMBL" id="SMFU01000008">
    <property type="protein sequence ID" value="TCK07359.1"/>
    <property type="molecule type" value="Genomic_DNA"/>
</dbReference>
<dbReference type="InterPro" id="IPR043128">
    <property type="entry name" value="Rev_trsase/Diguanyl_cyclase"/>
</dbReference>
<comment type="catalytic activity">
    <reaction evidence="3">
        <text>2 GTP = 3',3'-c-di-GMP + 2 diphosphate</text>
        <dbReference type="Rhea" id="RHEA:24898"/>
        <dbReference type="ChEBI" id="CHEBI:33019"/>
        <dbReference type="ChEBI" id="CHEBI:37565"/>
        <dbReference type="ChEBI" id="CHEBI:58805"/>
        <dbReference type="EC" id="2.7.7.65"/>
    </reaction>
</comment>
<reference evidence="7 8" key="1">
    <citation type="submission" date="2019-03" db="EMBL/GenBank/DDBJ databases">
        <title>Genomic Encyclopedia of Archaeal and Bacterial Type Strains, Phase II (KMG-II): from individual species to whole genera.</title>
        <authorList>
            <person name="Goeker M."/>
        </authorList>
    </citation>
    <scope>NUCLEOTIDE SEQUENCE [LARGE SCALE GENOMIC DNA]</scope>
    <source>
        <strain evidence="7 8">DSM 27697</strain>
    </source>
</reference>
<dbReference type="PROSITE" id="PS50887">
    <property type="entry name" value="GGDEF"/>
    <property type="match status" value="1"/>
</dbReference>
<comment type="caution">
    <text evidence="7">The sequence shown here is derived from an EMBL/GenBank/DDBJ whole genome shotgun (WGS) entry which is preliminary data.</text>
</comment>
<dbReference type="GO" id="GO:1902201">
    <property type="term" value="P:negative regulation of bacterial-type flagellum-dependent cell motility"/>
    <property type="evidence" value="ECO:0007669"/>
    <property type="project" value="TreeGrafter"/>
</dbReference>
<keyword evidence="4" id="KW-0812">Transmembrane</keyword>
<evidence type="ECO:0000256" key="1">
    <source>
        <dbReference type="ARBA" id="ARBA00001946"/>
    </source>
</evidence>
<evidence type="ECO:0000313" key="7">
    <source>
        <dbReference type="EMBL" id="TCK07359.1"/>
    </source>
</evidence>
<organism evidence="7 8">
    <name type="scientific">Marinobacterium mangrovicola</name>
    <dbReference type="NCBI Taxonomy" id="1476959"/>
    <lineage>
        <taxon>Bacteria</taxon>
        <taxon>Pseudomonadati</taxon>
        <taxon>Pseudomonadota</taxon>
        <taxon>Gammaproteobacteria</taxon>
        <taxon>Oceanospirillales</taxon>
        <taxon>Oceanospirillaceae</taxon>
        <taxon>Marinobacterium</taxon>
    </lineage>
</organism>
<dbReference type="SUPFAM" id="SSF158472">
    <property type="entry name" value="HAMP domain-like"/>
    <property type="match status" value="1"/>
</dbReference>
<dbReference type="Pfam" id="PF00672">
    <property type="entry name" value="HAMP"/>
    <property type="match status" value="1"/>
</dbReference>
<feature type="domain" description="GGDEF" evidence="6">
    <location>
        <begin position="436"/>
        <end position="571"/>
    </location>
</feature>
<feature type="transmembrane region" description="Helical" evidence="4">
    <location>
        <begin position="312"/>
        <end position="334"/>
    </location>
</feature>
<dbReference type="InterPro" id="IPR050469">
    <property type="entry name" value="Diguanylate_Cyclase"/>
</dbReference>
<evidence type="ECO:0000313" key="8">
    <source>
        <dbReference type="Proteomes" id="UP000294546"/>
    </source>
</evidence>
<dbReference type="PANTHER" id="PTHR45138">
    <property type="entry name" value="REGULATORY COMPONENTS OF SENSORY TRANSDUCTION SYSTEM"/>
    <property type="match status" value="1"/>
</dbReference>
<accession>A0A4R1GMA4</accession>
<feature type="transmembrane region" description="Helical" evidence="4">
    <location>
        <begin position="12"/>
        <end position="30"/>
    </location>
</feature>
<dbReference type="Gene3D" id="3.30.70.270">
    <property type="match status" value="1"/>
</dbReference>
<dbReference type="SUPFAM" id="SSF55073">
    <property type="entry name" value="Nucleotide cyclase"/>
    <property type="match status" value="1"/>
</dbReference>
<name>A0A4R1GMA4_9GAMM</name>
<dbReference type="PROSITE" id="PS50885">
    <property type="entry name" value="HAMP"/>
    <property type="match status" value="1"/>
</dbReference>
<proteinExistence type="predicted"/>
<dbReference type="GO" id="GO:0052621">
    <property type="term" value="F:diguanylate cyclase activity"/>
    <property type="evidence" value="ECO:0007669"/>
    <property type="project" value="UniProtKB-EC"/>
</dbReference>
<sequence length="572" mass="65539">MRLTMNLKTRFMLLMLALFLVAAGIVWILVRQLSESIVEEWVTRYAEKQVLYDKGRTLQPILTEIALSRQFANSHQLISWARNPEDPDLKRQAIAEMENYRLNFADNSYFVALRESGDYYHNNAANEYADSQYRYSLDPDRPADSWFYKIIKQNRDMHLNVNPDVELGVTKLWIDMLLRDGDEILGVVGTGLDLTHLLNSVVNKDEPGITSLFTDHDGAIQLYRDQSLIDFGSITKASADKTRVDRLFSDDADKRAVQELMRQLVADPGEIKTRFVTIDDRRHLVGLAYIPEIDWYEVTLLDLNKVLPFSHFSGILLSFGLMLLASLIMLHLALNRFVLNPLTQLESGMDEIREGHYPQSLPQTPPNNEVGRLMNHFRHMARAVQSAREELEQKVLNRTEALDRLTKTDALTELLNRRGMQEQLDNQWQLLQRERRRFGLVWLDLDHFKQINDRYGHKAGDQVLLSVAEQLRKLLRGYDYAARWGGDEFLLLIQTDRLDLIEGLSERIRSSVAESSIVYDDSQPPITITLSAGCHLASSSDETLEKALQAADTALYEAKAGGRNRLAVHSPQ</sequence>
<keyword evidence="4" id="KW-0472">Membrane</keyword>
<protein>
    <recommendedName>
        <fullName evidence="2">diguanylate cyclase</fullName>
        <ecNumber evidence="2">2.7.7.65</ecNumber>
    </recommendedName>
</protein>
<gene>
    <name evidence="7" type="ORF">CLV83_2225</name>
</gene>
<dbReference type="InterPro" id="IPR000160">
    <property type="entry name" value="GGDEF_dom"/>
</dbReference>
<dbReference type="InterPro" id="IPR029787">
    <property type="entry name" value="Nucleotide_cyclase"/>
</dbReference>
<keyword evidence="4" id="KW-1133">Transmembrane helix</keyword>
<dbReference type="CDD" id="cd06225">
    <property type="entry name" value="HAMP"/>
    <property type="match status" value="1"/>
</dbReference>
<dbReference type="SMART" id="SM00304">
    <property type="entry name" value="HAMP"/>
    <property type="match status" value="1"/>
</dbReference>
<dbReference type="GO" id="GO:0007165">
    <property type="term" value="P:signal transduction"/>
    <property type="evidence" value="ECO:0007669"/>
    <property type="project" value="InterPro"/>
</dbReference>
<feature type="domain" description="HAMP" evidence="5">
    <location>
        <begin position="336"/>
        <end position="389"/>
    </location>
</feature>
<dbReference type="GO" id="GO:0005886">
    <property type="term" value="C:plasma membrane"/>
    <property type="evidence" value="ECO:0007669"/>
    <property type="project" value="TreeGrafter"/>
</dbReference>
<keyword evidence="8" id="KW-1185">Reference proteome</keyword>
<dbReference type="CDD" id="cd01949">
    <property type="entry name" value="GGDEF"/>
    <property type="match status" value="1"/>
</dbReference>
<dbReference type="SMART" id="SM00267">
    <property type="entry name" value="GGDEF"/>
    <property type="match status" value="1"/>
</dbReference>
<dbReference type="Pfam" id="PF00990">
    <property type="entry name" value="GGDEF"/>
    <property type="match status" value="1"/>
</dbReference>
<dbReference type="FunFam" id="3.30.70.270:FF:000001">
    <property type="entry name" value="Diguanylate cyclase domain protein"/>
    <property type="match status" value="1"/>
</dbReference>
<evidence type="ECO:0000259" key="6">
    <source>
        <dbReference type="PROSITE" id="PS50887"/>
    </source>
</evidence>
<dbReference type="Proteomes" id="UP000294546">
    <property type="component" value="Unassembled WGS sequence"/>
</dbReference>
<dbReference type="InterPro" id="IPR003660">
    <property type="entry name" value="HAMP_dom"/>
</dbReference>
<dbReference type="EC" id="2.7.7.65" evidence="2"/>
<dbReference type="PANTHER" id="PTHR45138:SF9">
    <property type="entry name" value="DIGUANYLATE CYCLASE DGCM-RELATED"/>
    <property type="match status" value="1"/>
</dbReference>
<evidence type="ECO:0000256" key="4">
    <source>
        <dbReference type="SAM" id="Phobius"/>
    </source>
</evidence>
<evidence type="ECO:0000259" key="5">
    <source>
        <dbReference type="PROSITE" id="PS50885"/>
    </source>
</evidence>
<dbReference type="NCBIfam" id="TIGR00254">
    <property type="entry name" value="GGDEF"/>
    <property type="match status" value="1"/>
</dbReference>